<dbReference type="InterPro" id="IPR011723">
    <property type="entry name" value="Znf/thioredoxin_put"/>
</dbReference>
<dbReference type="RefSeq" id="WP_264982236.1">
    <property type="nucleotide sequence ID" value="NZ_AP026708.1"/>
</dbReference>
<evidence type="ECO:0008006" key="11">
    <source>
        <dbReference type="Google" id="ProtNLM"/>
    </source>
</evidence>
<dbReference type="NCBIfam" id="TIGR02098">
    <property type="entry name" value="MJ0042_CXXC"/>
    <property type="match status" value="1"/>
</dbReference>
<evidence type="ECO:0000256" key="4">
    <source>
        <dbReference type="ARBA" id="ARBA00023136"/>
    </source>
</evidence>
<feature type="compositionally biased region" description="Acidic residues" evidence="5">
    <location>
        <begin position="181"/>
        <end position="191"/>
    </location>
</feature>
<evidence type="ECO:0000259" key="7">
    <source>
        <dbReference type="Pfam" id="PF04893"/>
    </source>
</evidence>
<evidence type="ECO:0000256" key="2">
    <source>
        <dbReference type="ARBA" id="ARBA00022692"/>
    </source>
</evidence>
<keyword evidence="3 6" id="KW-1133">Transmembrane helix</keyword>
<dbReference type="Pfam" id="PF04893">
    <property type="entry name" value="Yip1"/>
    <property type="match status" value="1"/>
</dbReference>
<feature type="domain" description="Yip1" evidence="7">
    <location>
        <begin position="221"/>
        <end position="396"/>
    </location>
</feature>
<evidence type="ECO:0000256" key="3">
    <source>
        <dbReference type="ARBA" id="ARBA00022989"/>
    </source>
</evidence>
<feature type="compositionally biased region" description="Basic and acidic residues" evidence="5">
    <location>
        <begin position="55"/>
        <end position="69"/>
    </location>
</feature>
<feature type="transmembrane region" description="Helical" evidence="6">
    <location>
        <begin position="349"/>
        <end position="368"/>
    </location>
</feature>
<dbReference type="Pfam" id="PF13717">
    <property type="entry name" value="Zn_ribbon_4"/>
    <property type="match status" value="1"/>
</dbReference>
<evidence type="ECO:0000256" key="1">
    <source>
        <dbReference type="ARBA" id="ARBA00004141"/>
    </source>
</evidence>
<proteinExistence type="predicted"/>
<dbReference type="Proteomes" id="UP001061361">
    <property type="component" value="Chromosome"/>
</dbReference>
<feature type="compositionally biased region" description="Low complexity" evidence="5">
    <location>
        <begin position="101"/>
        <end position="110"/>
    </location>
</feature>
<feature type="transmembrane region" description="Helical" evidence="6">
    <location>
        <begin position="291"/>
        <end position="312"/>
    </location>
</feature>
<dbReference type="InterPro" id="IPR006977">
    <property type="entry name" value="Yip1_dom"/>
</dbReference>
<feature type="transmembrane region" description="Helical" evidence="6">
    <location>
        <begin position="242"/>
        <end position="260"/>
    </location>
</feature>
<dbReference type="EMBL" id="AP026708">
    <property type="protein sequence ID" value="BDQ35350.1"/>
    <property type="molecule type" value="Genomic_DNA"/>
</dbReference>
<keyword evidence="2 6" id="KW-0812">Transmembrane</keyword>
<gene>
    <name evidence="9" type="ORF">JCM14722_28920</name>
</gene>
<evidence type="ECO:0000256" key="5">
    <source>
        <dbReference type="SAM" id="MobiDB-lite"/>
    </source>
</evidence>
<feature type="transmembrane region" description="Helical" evidence="6">
    <location>
        <begin position="209"/>
        <end position="230"/>
    </location>
</feature>
<feature type="compositionally biased region" description="Basic and acidic residues" evidence="5">
    <location>
        <begin position="129"/>
        <end position="145"/>
    </location>
</feature>
<sequence>MQIVCPECKFAREVDESKIPARSQVATCPKCQTKFKFRELPEQDFLIEEPVAPKQESKPEPVAEAKPEPTPEQEPVLKPFVQKVPARPETAPKPEPEAEEPTFPGIPGPAADDDGGLWDRLHTMTPPEAKPEDDATPRPEVERKPPVIGAKYGQPEDQSRDNEPVSGWTGEFNSDFPDPMDFQDEEDEAMEEEGHTVQVPPPFEQLDRYGFFSGLFLTVKLVLFSPRLFFSVMPVGNGVSKPLTFAILMALIQTVAQFAWGMAGLTPGMEVTAGGVTPVDYNVTNGMFELLLTPAFAAITLYLFTGFYHVILSMLKAGDRGFEGSFRALAYAYAPMITGIIPMPTMEIMAGWMLLYAAWSLVLTAIGFKHIHKTSYLKTIPVLLMPLLVGMILALLMIQGQMPTV</sequence>
<evidence type="ECO:0000256" key="6">
    <source>
        <dbReference type="SAM" id="Phobius"/>
    </source>
</evidence>
<evidence type="ECO:0000313" key="9">
    <source>
        <dbReference type="EMBL" id="BDQ35350.1"/>
    </source>
</evidence>
<accession>A0ABN6S0U2</accession>
<feature type="region of interest" description="Disordered" evidence="5">
    <location>
        <begin position="44"/>
        <end position="196"/>
    </location>
</feature>
<reference evidence="9" key="1">
    <citation type="submission" date="2022-08" db="EMBL/GenBank/DDBJ databases">
        <title>Genome Sequence of the sulphate-reducing bacterium, Pseudodesulfovibrio portus JCM14722.</title>
        <authorList>
            <person name="Kondo R."/>
            <person name="Kataoka T."/>
        </authorList>
    </citation>
    <scope>NUCLEOTIDE SEQUENCE</scope>
    <source>
        <strain evidence="9">JCM 14722</strain>
    </source>
</reference>
<organism evidence="9 10">
    <name type="scientific">Pseudodesulfovibrio portus</name>
    <dbReference type="NCBI Taxonomy" id="231439"/>
    <lineage>
        <taxon>Bacteria</taxon>
        <taxon>Pseudomonadati</taxon>
        <taxon>Thermodesulfobacteriota</taxon>
        <taxon>Desulfovibrionia</taxon>
        <taxon>Desulfovibrionales</taxon>
        <taxon>Desulfovibrionaceae</taxon>
    </lineage>
</organism>
<name>A0ABN6S0U2_9BACT</name>
<keyword evidence="4 6" id="KW-0472">Membrane</keyword>
<feature type="transmembrane region" description="Helical" evidence="6">
    <location>
        <begin position="380"/>
        <end position="398"/>
    </location>
</feature>
<protein>
    <recommendedName>
        <fullName evidence="11">Yip1 domain-containing protein</fullName>
    </recommendedName>
</protein>
<evidence type="ECO:0000313" key="10">
    <source>
        <dbReference type="Proteomes" id="UP001061361"/>
    </source>
</evidence>
<feature type="domain" description="Zinc finger/thioredoxin putative" evidence="8">
    <location>
        <begin position="1"/>
        <end position="36"/>
    </location>
</feature>
<comment type="subcellular location">
    <subcellularLocation>
        <location evidence="1">Membrane</location>
        <topology evidence="1">Multi-pass membrane protein</topology>
    </subcellularLocation>
</comment>
<feature type="transmembrane region" description="Helical" evidence="6">
    <location>
        <begin position="324"/>
        <end position="343"/>
    </location>
</feature>
<evidence type="ECO:0000259" key="8">
    <source>
        <dbReference type="Pfam" id="PF13717"/>
    </source>
</evidence>
<keyword evidence="10" id="KW-1185">Reference proteome</keyword>